<reference evidence="1 2" key="1">
    <citation type="submission" date="2018-02" db="EMBL/GenBank/DDBJ databases">
        <title>The genomes of Aspergillus section Nigri reveals drivers in fungal speciation.</title>
        <authorList>
            <consortium name="DOE Joint Genome Institute"/>
            <person name="Vesth T.C."/>
            <person name="Nybo J."/>
            <person name="Theobald S."/>
            <person name="Brandl J."/>
            <person name="Frisvad J.C."/>
            <person name="Nielsen K.F."/>
            <person name="Lyhne E.K."/>
            <person name="Kogle M.E."/>
            <person name="Kuo A."/>
            <person name="Riley R."/>
            <person name="Clum A."/>
            <person name="Nolan M."/>
            <person name="Lipzen A."/>
            <person name="Salamov A."/>
            <person name="Henrissat B."/>
            <person name="Wiebenga A."/>
            <person name="De vries R.P."/>
            <person name="Grigoriev I.V."/>
            <person name="Mortensen U.H."/>
            <person name="Andersen M.R."/>
            <person name="Baker S.E."/>
        </authorList>
    </citation>
    <scope>NUCLEOTIDE SEQUENCE [LARGE SCALE GENOMIC DNA]</scope>
    <source>
        <strain evidence="1 2">CBS 101889</strain>
    </source>
</reference>
<dbReference type="VEuPathDB" id="FungiDB:BO97DRAFT_407439"/>
<evidence type="ECO:0000313" key="1">
    <source>
        <dbReference type="EMBL" id="RAL09899.1"/>
    </source>
</evidence>
<proteinExistence type="predicted"/>
<keyword evidence="2" id="KW-1185">Reference proteome</keyword>
<gene>
    <name evidence="1" type="ORF">BO97DRAFT_407439</name>
</gene>
<dbReference type="RefSeq" id="XP_025549053.1">
    <property type="nucleotide sequence ID" value="XM_025695641.1"/>
</dbReference>
<dbReference type="Proteomes" id="UP000248961">
    <property type="component" value="Unassembled WGS sequence"/>
</dbReference>
<dbReference type="GeneID" id="37199930"/>
<sequence>MELLLWLTHGSASVCLSVRPPGRPAVLGRNSSSAVGALLCDLLWIESGFLSHCGISEHVDPLPSKIAYKKRKRLNRFLFASDRNPPNQKVSPGDVGKN</sequence>
<organism evidence="1 2">
    <name type="scientific">Aspergillus homomorphus (strain CBS 101889)</name>
    <dbReference type="NCBI Taxonomy" id="1450537"/>
    <lineage>
        <taxon>Eukaryota</taxon>
        <taxon>Fungi</taxon>
        <taxon>Dikarya</taxon>
        <taxon>Ascomycota</taxon>
        <taxon>Pezizomycotina</taxon>
        <taxon>Eurotiomycetes</taxon>
        <taxon>Eurotiomycetidae</taxon>
        <taxon>Eurotiales</taxon>
        <taxon>Aspergillaceae</taxon>
        <taxon>Aspergillus</taxon>
        <taxon>Aspergillus subgen. Circumdati</taxon>
    </lineage>
</organism>
<dbReference type="AlphaFoldDB" id="A0A395HQY7"/>
<name>A0A395HQY7_ASPHC</name>
<dbReference type="EMBL" id="KZ824300">
    <property type="protein sequence ID" value="RAL09899.1"/>
    <property type="molecule type" value="Genomic_DNA"/>
</dbReference>
<protein>
    <submittedName>
        <fullName evidence="1">Uncharacterized protein</fullName>
    </submittedName>
</protein>
<evidence type="ECO:0000313" key="2">
    <source>
        <dbReference type="Proteomes" id="UP000248961"/>
    </source>
</evidence>
<accession>A0A395HQY7</accession>